<dbReference type="Proteomes" id="UP001341444">
    <property type="component" value="Unassembled WGS sequence"/>
</dbReference>
<dbReference type="InterPro" id="IPR003770">
    <property type="entry name" value="MLTG-like"/>
</dbReference>
<dbReference type="Gene3D" id="3.30.1490.480">
    <property type="entry name" value="Endolytic murein transglycosylase"/>
    <property type="match status" value="1"/>
</dbReference>
<proteinExistence type="predicted"/>
<dbReference type="RefSeq" id="WP_066262170.1">
    <property type="nucleotide sequence ID" value="NZ_JARMAB010000030.1"/>
</dbReference>
<dbReference type="Pfam" id="PF02618">
    <property type="entry name" value="YceG"/>
    <property type="match status" value="1"/>
</dbReference>
<comment type="caution">
    <text evidence="1">The sequence shown here is derived from an EMBL/GenBank/DDBJ whole genome shotgun (WGS) entry which is preliminary data.</text>
</comment>
<dbReference type="EMBL" id="JARMAB010000030">
    <property type="protein sequence ID" value="MED1205129.1"/>
    <property type="molecule type" value="Genomic_DNA"/>
</dbReference>
<accession>A0ABU6MKC5</accession>
<reference evidence="1 2" key="1">
    <citation type="submission" date="2023-03" db="EMBL/GenBank/DDBJ databases">
        <title>Bacillus Genome Sequencing.</title>
        <authorList>
            <person name="Dunlap C."/>
        </authorList>
    </citation>
    <scope>NUCLEOTIDE SEQUENCE [LARGE SCALE GENOMIC DNA]</scope>
    <source>
        <strain evidence="1 2">B-23453</strain>
    </source>
</reference>
<gene>
    <name evidence="1" type="ORF">P4T90_18945</name>
</gene>
<protein>
    <submittedName>
        <fullName evidence="1">Endolytic transglycosylase MltG</fullName>
    </submittedName>
</protein>
<evidence type="ECO:0000313" key="1">
    <source>
        <dbReference type="EMBL" id="MED1205129.1"/>
    </source>
</evidence>
<evidence type="ECO:0000313" key="2">
    <source>
        <dbReference type="Proteomes" id="UP001341444"/>
    </source>
</evidence>
<keyword evidence="2" id="KW-1185">Reference proteome</keyword>
<sequence length="140" mass="15807">MDKRTLRAFAAGLFLAAILFLGYQFIKAEPPQTKGNLSAESTANLKKDVYYWQTKYTKLLQQKTAKNNQELTRYHLTISSGMTPGIIADRLKTGKILSDPSAFMQYLVDHKDENKVQPGEYDLTSQMTVSQIVNAITKNK</sequence>
<name>A0ABU6MKC5_9BACI</name>
<organism evidence="1 2">
    <name type="scientific">Heyndrickxia acidicola</name>
    <dbReference type="NCBI Taxonomy" id="209389"/>
    <lineage>
        <taxon>Bacteria</taxon>
        <taxon>Bacillati</taxon>
        <taxon>Bacillota</taxon>
        <taxon>Bacilli</taxon>
        <taxon>Bacillales</taxon>
        <taxon>Bacillaceae</taxon>
        <taxon>Heyndrickxia</taxon>
    </lineage>
</organism>